<keyword evidence="2" id="KW-0285">Flavoprotein</keyword>
<evidence type="ECO:0008006" key="8">
    <source>
        <dbReference type="Google" id="ProtNLM"/>
    </source>
</evidence>
<protein>
    <recommendedName>
        <fullName evidence="8">FAD/NAD(P)-binding domain-containing protein</fullName>
    </recommendedName>
</protein>
<accession>A0A194S8U6</accession>
<reference evidence="6 7" key="1">
    <citation type="journal article" date="2015" name="Front. Microbiol.">
        <title>Genome sequence of the plant growth promoting endophytic yeast Rhodotorula graminis WP1.</title>
        <authorList>
            <person name="Firrincieli A."/>
            <person name="Otillar R."/>
            <person name="Salamov A."/>
            <person name="Schmutz J."/>
            <person name="Khan Z."/>
            <person name="Redman R.S."/>
            <person name="Fleck N.D."/>
            <person name="Lindquist E."/>
            <person name="Grigoriev I.V."/>
            <person name="Doty S.L."/>
        </authorList>
    </citation>
    <scope>NUCLEOTIDE SEQUENCE [LARGE SCALE GENOMIC DNA]</scope>
    <source>
        <strain evidence="6 7">WP1</strain>
    </source>
</reference>
<gene>
    <name evidence="6" type="ORF">RHOBADRAFT_42108</name>
</gene>
<keyword evidence="3" id="KW-0274">FAD</keyword>
<feature type="region of interest" description="Disordered" evidence="5">
    <location>
        <begin position="1"/>
        <end position="40"/>
    </location>
</feature>
<dbReference type="GO" id="GO:0050661">
    <property type="term" value="F:NADP binding"/>
    <property type="evidence" value="ECO:0007669"/>
    <property type="project" value="InterPro"/>
</dbReference>
<dbReference type="GO" id="GO:0004499">
    <property type="term" value="F:N,N-dimethylaniline monooxygenase activity"/>
    <property type="evidence" value="ECO:0007669"/>
    <property type="project" value="InterPro"/>
</dbReference>
<dbReference type="GeneID" id="28974453"/>
<feature type="compositionally biased region" description="Polar residues" evidence="5">
    <location>
        <begin position="1"/>
        <end position="12"/>
    </location>
</feature>
<dbReference type="RefSeq" id="XP_018272944.1">
    <property type="nucleotide sequence ID" value="XM_018414005.1"/>
</dbReference>
<name>A0A194S8U6_RHOGW</name>
<dbReference type="OrthoDB" id="66881at2759"/>
<evidence type="ECO:0000313" key="7">
    <source>
        <dbReference type="Proteomes" id="UP000053890"/>
    </source>
</evidence>
<evidence type="ECO:0000256" key="4">
    <source>
        <dbReference type="ARBA" id="ARBA00023002"/>
    </source>
</evidence>
<evidence type="ECO:0000256" key="1">
    <source>
        <dbReference type="ARBA" id="ARBA00009183"/>
    </source>
</evidence>
<comment type="similarity">
    <text evidence="1">Belongs to the FMO family.</text>
</comment>
<evidence type="ECO:0000256" key="2">
    <source>
        <dbReference type="ARBA" id="ARBA00022630"/>
    </source>
</evidence>
<dbReference type="AlphaFoldDB" id="A0A194S8U6"/>
<dbReference type="GO" id="GO:0050660">
    <property type="term" value="F:flavin adenine dinucleotide binding"/>
    <property type="evidence" value="ECO:0007669"/>
    <property type="project" value="InterPro"/>
</dbReference>
<dbReference type="Pfam" id="PF00743">
    <property type="entry name" value="FMO-like"/>
    <property type="match status" value="1"/>
</dbReference>
<evidence type="ECO:0000313" key="6">
    <source>
        <dbReference type="EMBL" id="KPV76895.1"/>
    </source>
</evidence>
<feature type="compositionally biased region" description="Basic residues" evidence="5">
    <location>
        <begin position="22"/>
        <end position="33"/>
    </location>
</feature>
<dbReference type="PRINTS" id="PR00368">
    <property type="entry name" value="FADPNR"/>
</dbReference>
<dbReference type="InterPro" id="IPR050346">
    <property type="entry name" value="FMO-like"/>
</dbReference>
<dbReference type="InterPro" id="IPR020946">
    <property type="entry name" value="Flavin_mOase-like"/>
</dbReference>
<dbReference type="PRINTS" id="PR00411">
    <property type="entry name" value="PNDRDTASEI"/>
</dbReference>
<dbReference type="Gene3D" id="3.50.50.60">
    <property type="entry name" value="FAD/NAD(P)-binding domain"/>
    <property type="match status" value="1"/>
</dbReference>
<dbReference type="PANTHER" id="PTHR23023">
    <property type="entry name" value="DIMETHYLANILINE MONOOXYGENASE"/>
    <property type="match status" value="1"/>
</dbReference>
<dbReference type="OMA" id="SEKWIIP"/>
<proteinExistence type="inferred from homology"/>
<dbReference type="SUPFAM" id="SSF51905">
    <property type="entry name" value="FAD/NAD(P)-binding domain"/>
    <property type="match status" value="1"/>
</dbReference>
<keyword evidence="4" id="KW-0560">Oxidoreductase</keyword>
<dbReference type="STRING" id="578459.A0A194S8U6"/>
<organism evidence="6 7">
    <name type="scientific">Rhodotorula graminis (strain WP1)</name>
    <dbReference type="NCBI Taxonomy" id="578459"/>
    <lineage>
        <taxon>Eukaryota</taxon>
        <taxon>Fungi</taxon>
        <taxon>Dikarya</taxon>
        <taxon>Basidiomycota</taxon>
        <taxon>Pucciniomycotina</taxon>
        <taxon>Microbotryomycetes</taxon>
        <taxon>Sporidiobolales</taxon>
        <taxon>Sporidiobolaceae</taxon>
        <taxon>Rhodotorula</taxon>
    </lineage>
</organism>
<sequence length="599" mass="67141">MADSPGYQSDSTAVDKPTPRSSRGRSTRSHRPRGTSSTRGHHSLVQLAVQLVERIVYAVIYAPFAWATWALYRLYQEVIRLVFASSGPHRPPGKPYGRIAVIGAGLTGVSTAAHAIDHGFEVVIFEAEKDVGGVWAGAPDLEPVPLETNSTSQLQLNSILYRFHPSVKWNSGFPKRDEIISQIRAVWQRYDLQKRTRFDYRVKKVIRDPDSSTDPRSGGHSRWIVNDGHEGIFDAIVCAVGTCGDPKFIELEGQDTFSGQILHSSQLDDADLEGKRVVIVGSGASGVESAELAVAKKAKDVVMLARSDKWIIPRNTLIDVLLSLQPFGREMPLSFIPEWFIRVFHYRDLAALSPPKKGLFQGTPIVNDEVLAHIREGKIQYRRGDTKKIVPSGIRFVERERDTKSGDDGEETLISADVLIIATGYKRPSLDFLPQDLFPTETDRDYHPPSLYLQNFAVEDWSVLLTNASYQDGLGTVGNWHIGLLARIQLVFLLDETTRPLPAAMKTWVDVINWVKMQAWGEDSSGLTFFTYSEMCIWILVFHLFNPRRLPWLPFILFGWGVRPGTVDRLSAEHVKAAEERARGWGMRLRPSAWGRSSA</sequence>
<keyword evidence="7" id="KW-1185">Reference proteome</keyword>
<dbReference type="Proteomes" id="UP000053890">
    <property type="component" value="Unassembled WGS sequence"/>
</dbReference>
<dbReference type="EMBL" id="KQ474075">
    <property type="protein sequence ID" value="KPV76895.1"/>
    <property type="molecule type" value="Genomic_DNA"/>
</dbReference>
<evidence type="ECO:0000256" key="5">
    <source>
        <dbReference type="SAM" id="MobiDB-lite"/>
    </source>
</evidence>
<evidence type="ECO:0000256" key="3">
    <source>
        <dbReference type="ARBA" id="ARBA00022827"/>
    </source>
</evidence>
<dbReference type="InterPro" id="IPR036188">
    <property type="entry name" value="FAD/NAD-bd_sf"/>
</dbReference>